<protein>
    <recommendedName>
        <fullName evidence="11">Foldase protein PrsA</fullName>
        <ecNumber evidence="11">5.2.1.8</ecNumber>
    </recommendedName>
</protein>
<accession>A0ABW0R7D7</accession>
<dbReference type="PANTHER" id="PTHR47245:SF1">
    <property type="entry name" value="FOLDASE PROTEIN PRSA"/>
    <property type="match status" value="1"/>
</dbReference>
<organism evidence="14 15">
    <name type="scientific">Ureibacillus suwonensis</name>
    <dbReference type="NCBI Taxonomy" id="313007"/>
    <lineage>
        <taxon>Bacteria</taxon>
        <taxon>Bacillati</taxon>
        <taxon>Bacillota</taxon>
        <taxon>Bacilli</taxon>
        <taxon>Bacillales</taxon>
        <taxon>Caryophanaceae</taxon>
        <taxon>Ureibacillus</taxon>
    </lineage>
</organism>
<comment type="caution">
    <text evidence="14">The sequence shown here is derived from an EMBL/GenBank/DDBJ whole genome shotgun (WGS) entry which is preliminary data.</text>
</comment>
<keyword evidence="6 11" id="KW-0697">Rotamase</keyword>
<feature type="signal peptide" evidence="12">
    <location>
        <begin position="1"/>
        <end position="29"/>
    </location>
</feature>
<comment type="similarity">
    <text evidence="3 11">Belongs to the PrsA family.</text>
</comment>
<dbReference type="InterPro" id="IPR050245">
    <property type="entry name" value="PrsA_foldase"/>
</dbReference>
<dbReference type="Gene3D" id="3.10.50.40">
    <property type="match status" value="1"/>
</dbReference>
<feature type="chain" id="PRO_5045299024" description="Foldase protein PrsA" evidence="12">
    <location>
        <begin position="30"/>
        <end position="302"/>
    </location>
</feature>
<dbReference type="Pfam" id="PF13616">
    <property type="entry name" value="Rotamase_3"/>
    <property type="match status" value="1"/>
</dbReference>
<evidence type="ECO:0000256" key="4">
    <source>
        <dbReference type="ARBA" id="ARBA00022475"/>
    </source>
</evidence>
<proteinExistence type="inferred from homology"/>
<dbReference type="RefSeq" id="WP_342470953.1">
    <property type="nucleotide sequence ID" value="NZ_JBHSNQ010000030.1"/>
</dbReference>
<dbReference type="PROSITE" id="PS51257">
    <property type="entry name" value="PROKAR_LIPOPROTEIN"/>
    <property type="match status" value="1"/>
</dbReference>
<gene>
    <name evidence="11" type="primary">prsA</name>
    <name evidence="14" type="ORF">ACFPOH_02265</name>
</gene>
<keyword evidence="4 11" id="KW-1003">Cell membrane</keyword>
<dbReference type="SUPFAM" id="SSF109998">
    <property type="entry name" value="Triger factor/SurA peptide-binding domain-like"/>
    <property type="match status" value="1"/>
</dbReference>
<dbReference type="InterPro" id="IPR023058">
    <property type="entry name" value="PPIase_PpiC_CS"/>
</dbReference>
<comment type="function">
    <text evidence="11">Plays a major role in protein secretion by helping the post-translocational extracellular folding of several secreted proteins.</text>
</comment>
<evidence type="ECO:0000256" key="1">
    <source>
        <dbReference type="ARBA" id="ARBA00000971"/>
    </source>
</evidence>
<comment type="catalytic activity">
    <reaction evidence="1 11">
        <text>[protein]-peptidylproline (omega=180) = [protein]-peptidylproline (omega=0)</text>
        <dbReference type="Rhea" id="RHEA:16237"/>
        <dbReference type="Rhea" id="RHEA-COMP:10747"/>
        <dbReference type="Rhea" id="RHEA-COMP:10748"/>
        <dbReference type="ChEBI" id="CHEBI:83833"/>
        <dbReference type="ChEBI" id="CHEBI:83834"/>
        <dbReference type="EC" id="5.2.1.8"/>
    </reaction>
</comment>
<dbReference type="Proteomes" id="UP001595978">
    <property type="component" value="Unassembled WGS sequence"/>
</dbReference>
<evidence type="ECO:0000313" key="14">
    <source>
        <dbReference type="EMBL" id="MFC5540604.1"/>
    </source>
</evidence>
<evidence type="ECO:0000256" key="10">
    <source>
        <dbReference type="ARBA" id="ARBA00023288"/>
    </source>
</evidence>
<dbReference type="PROSITE" id="PS01096">
    <property type="entry name" value="PPIC_PPIASE_1"/>
    <property type="match status" value="1"/>
</dbReference>
<keyword evidence="10 11" id="KW-0449">Lipoprotein</keyword>
<keyword evidence="8 11" id="KW-0564">Palmitate</keyword>
<evidence type="ECO:0000259" key="13">
    <source>
        <dbReference type="PROSITE" id="PS50198"/>
    </source>
</evidence>
<keyword evidence="15" id="KW-1185">Reference proteome</keyword>
<keyword evidence="7 11" id="KW-0472">Membrane</keyword>
<dbReference type="Pfam" id="PF13624">
    <property type="entry name" value="SurA_N_3"/>
    <property type="match status" value="1"/>
</dbReference>
<keyword evidence="5 11" id="KW-0732">Signal</keyword>
<name>A0ABW0R7D7_9BACL</name>
<evidence type="ECO:0000256" key="8">
    <source>
        <dbReference type="ARBA" id="ARBA00023139"/>
    </source>
</evidence>
<dbReference type="PROSITE" id="PS50198">
    <property type="entry name" value="PPIC_PPIASE_2"/>
    <property type="match status" value="1"/>
</dbReference>
<evidence type="ECO:0000256" key="2">
    <source>
        <dbReference type="ARBA" id="ARBA00004193"/>
    </source>
</evidence>
<keyword evidence="9 11" id="KW-0413">Isomerase</keyword>
<sequence length="302" mass="34536">MNKMNMPKMMKMITIPLALSAMLVGCSNGDDESVATVNGEKITKAELNEALTEQYGQEVLNNLIANKIVELEAKKQKVSVTKDEIEAEYKDYVDQYGGEESFKQLLSSYNMDVEDVKKDIKNYLLTKKVMEDYVDIKDDELKSYFEENKDSYNQAEQVEASHILVDDEKTAKEVIKKLNDGEDFAKLAKEYSTDTGTKDKGGYLGYFGRGEMVEAFENAAFSMKVGSISSEPVKTDFGYHIIKVTDKKEVKEAKFEDVKDKVYQDLLEQKVNEQYTKWLSEKMDEYKIENKLSGDNKDKKDK</sequence>
<evidence type="ECO:0000256" key="7">
    <source>
        <dbReference type="ARBA" id="ARBA00023136"/>
    </source>
</evidence>
<dbReference type="InterPro" id="IPR000297">
    <property type="entry name" value="PPIase_PpiC"/>
</dbReference>
<dbReference type="PANTHER" id="PTHR47245">
    <property type="entry name" value="PEPTIDYLPROLYL ISOMERASE"/>
    <property type="match status" value="1"/>
</dbReference>
<evidence type="ECO:0000256" key="11">
    <source>
        <dbReference type="HAMAP-Rule" id="MF_01145"/>
    </source>
</evidence>
<evidence type="ECO:0000256" key="3">
    <source>
        <dbReference type="ARBA" id="ARBA00006071"/>
    </source>
</evidence>
<evidence type="ECO:0000256" key="6">
    <source>
        <dbReference type="ARBA" id="ARBA00023110"/>
    </source>
</evidence>
<dbReference type="HAMAP" id="MF_01145">
    <property type="entry name" value="Foldase_PrsA"/>
    <property type="match status" value="1"/>
</dbReference>
<reference evidence="15" key="1">
    <citation type="journal article" date="2019" name="Int. J. Syst. Evol. Microbiol.">
        <title>The Global Catalogue of Microorganisms (GCM) 10K type strain sequencing project: providing services to taxonomists for standard genome sequencing and annotation.</title>
        <authorList>
            <consortium name="The Broad Institute Genomics Platform"/>
            <consortium name="The Broad Institute Genome Sequencing Center for Infectious Disease"/>
            <person name="Wu L."/>
            <person name="Ma J."/>
        </authorList>
    </citation>
    <scope>NUCLEOTIDE SEQUENCE [LARGE SCALE GENOMIC DNA]</scope>
    <source>
        <strain evidence="15">CCUG 56331</strain>
    </source>
</reference>
<dbReference type="InterPro" id="IPR027304">
    <property type="entry name" value="Trigger_fact/SurA_dom_sf"/>
</dbReference>
<dbReference type="InterPro" id="IPR023059">
    <property type="entry name" value="Foldase_PrsA"/>
</dbReference>
<dbReference type="SUPFAM" id="SSF54534">
    <property type="entry name" value="FKBP-like"/>
    <property type="match status" value="1"/>
</dbReference>
<evidence type="ECO:0000256" key="9">
    <source>
        <dbReference type="ARBA" id="ARBA00023235"/>
    </source>
</evidence>
<evidence type="ECO:0000256" key="12">
    <source>
        <dbReference type="SAM" id="SignalP"/>
    </source>
</evidence>
<dbReference type="InterPro" id="IPR046357">
    <property type="entry name" value="PPIase_dom_sf"/>
</dbReference>
<evidence type="ECO:0000313" key="15">
    <source>
        <dbReference type="Proteomes" id="UP001595978"/>
    </source>
</evidence>
<dbReference type="EC" id="5.2.1.8" evidence="11"/>
<dbReference type="GO" id="GO:0003755">
    <property type="term" value="F:peptidyl-prolyl cis-trans isomerase activity"/>
    <property type="evidence" value="ECO:0007669"/>
    <property type="project" value="UniProtKB-EC"/>
</dbReference>
<evidence type="ECO:0000256" key="5">
    <source>
        <dbReference type="ARBA" id="ARBA00022729"/>
    </source>
</evidence>
<dbReference type="Gene3D" id="1.10.4030.10">
    <property type="entry name" value="Porin chaperone SurA, peptide-binding domain"/>
    <property type="match status" value="1"/>
</dbReference>
<dbReference type="EMBL" id="JBHSNQ010000030">
    <property type="protein sequence ID" value="MFC5540604.1"/>
    <property type="molecule type" value="Genomic_DNA"/>
</dbReference>
<feature type="domain" description="PpiC" evidence="13">
    <location>
        <begin position="155"/>
        <end position="246"/>
    </location>
</feature>
<comment type="subcellular location">
    <subcellularLocation>
        <location evidence="2 11">Cell membrane</location>
        <topology evidence="2 11">Lipid-anchor</topology>
    </subcellularLocation>
</comment>